<comment type="caution">
    <text evidence="1">The sequence shown here is derived from an EMBL/GenBank/DDBJ whole genome shotgun (WGS) entry which is preliminary data.</text>
</comment>
<proteinExistence type="predicted"/>
<protein>
    <submittedName>
        <fullName evidence="1">Uncharacterized protein</fullName>
    </submittedName>
</protein>
<accession>A0ACB7S3B3</accession>
<evidence type="ECO:0000313" key="1">
    <source>
        <dbReference type="EMBL" id="KAH6928143.1"/>
    </source>
</evidence>
<sequence>MEKKKNFSEEERAVLLELLSRHGSVVENKRTDAASVSRKQEAWKKIEDEFNCRQNVTPRKWTQLKKCWENLKDKWKRTNAEDMRERFATGGGTPPPSQMTDELQRVGDIASHMSVRLPNPSDSDRCRHNAVPGGSQPSKSQCTPAVAALLSETQDRPLEQSAVSPNTCKRSYGGGLPASRVSIEALDRGHTDALLAPAVLGGGPSSLITPGFSSTVCPCVRFPATYEAVVNAVDCVSITSLEASGSVSADAVSTSLAATSHSVGWCPSDGATSISAALKQLQMNVAHIKNHLPPAERKTTKFAAFLITDGEDPGAKYRRPESSNGPPGNAHRHLNYKRRCFSTGDAHPDTGRSNGTRIKQLLDAAARSPYGKNKQLPPLPTEGYKVVVKSQGGLDLTTLVPRNLLSAFMQAAALTETSTLQLRIHPVNNTCTVSVANQDDALKLVQLQKITYDERQYAMTAYIAPPDGSVRGVITNAYWKESPQELLCNLVAGNPNETILDARRMGMTRSILITSGQTTFPRKIVYGGGLYLCTPYTLKVETCSNCRSIGHRTDVCVQPRTHKCPRCGLSHPMDETTTCTPVCIICQCPHLSASRECKYRHLARTKQSSERQAMYRRHVENKSPHPANTKRTEARGDPQLTGLPQSSNRTTWADKLKTPQMTTALQSHAPPTPDPLDQELRALRAEVSCLMTLLTPPSVPPPPLPNIPPQILSPHQSRSHPTPLLHLLHPPP</sequence>
<reference evidence="1" key="1">
    <citation type="submission" date="2020-05" db="EMBL/GenBank/DDBJ databases">
        <title>Large-scale comparative analyses of tick genomes elucidate their genetic diversity and vector capacities.</title>
        <authorList>
            <person name="Jia N."/>
            <person name="Wang J."/>
            <person name="Shi W."/>
            <person name="Du L."/>
            <person name="Sun Y."/>
            <person name="Zhan W."/>
            <person name="Jiang J."/>
            <person name="Wang Q."/>
            <person name="Zhang B."/>
            <person name="Ji P."/>
            <person name="Sakyi L.B."/>
            <person name="Cui X."/>
            <person name="Yuan T."/>
            <person name="Jiang B."/>
            <person name="Yang W."/>
            <person name="Lam T.T.-Y."/>
            <person name="Chang Q."/>
            <person name="Ding S."/>
            <person name="Wang X."/>
            <person name="Zhu J."/>
            <person name="Ruan X."/>
            <person name="Zhao L."/>
            <person name="Wei J."/>
            <person name="Que T."/>
            <person name="Du C."/>
            <person name="Cheng J."/>
            <person name="Dai P."/>
            <person name="Han X."/>
            <person name="Huang E."/>
            <person name="Gao Y."/>
            <person name="Liu J."/>
            <person name="Shao H."/>
            <person name="Ye R."/>
            <person name="Li L."/>
            <person name="Wei W."/>
            <person name="Wang X."/>
            <person name="Wang C."/>
            <person name="Yang T."/>
            <person name="Huo Q."/>
            <person name="Li W."/>
            <person name="Guo W."/>
            <person name="Chen H."/>
            <person name="Zhou L."/>
            <person name="Ni X."/>
            <person name="Tian J."/>
            <person name="Zhou Y."/>
            <person name="Sheng Y."/>
            <person name="Liu T."/>
            <person name="Pan Y."/>
            <person name="Xia L."/>
            <person name="Li J."/>
            <person name="Zhao F."/>
            <person name="Cao W."/>
        </authorList>
    </citation>
    <scope>NUCLEOTIDE SEQUENCE</scope>
    <source>
        <strain evidence="1">Hyas-2018</strain>
    </source>
</reference>
<organism evidence="1 2">
    <name type="scientific">Hyalomma asiaticum</name>
    <name type="common">Tick</name>
    <dbReference type="NCBI Taxonomy" id="266040"/>
    <lineage>
        <taxon>Eukaryota</taxon>
        <taxon>Metazoa</taxon>
        <taxon>Ecdysozoa</taxon>
        <taxon>Arthropoda</taxon>
        <taxon>Chelicerata</taxon>
        <taxon>Arachnida</taxon>
        <taxon>Acari</taxon>
        <taxon>Parasitiformes</taxon>
        <taxon>Ixodida</taxon>
        <taxon>Ixodoidea</taxon>
        <taxon>Ixodidae</taxon>
        <taxon>Hyalomminae</taxon>
        <taxon>Hyalomma</taxon>
    </lineage>
</organism>
<dbReference type="Proteomes" id="UP000821845">
    <property type="component" value="Chromosome 6"/>
</dbReference>
<name>A0ACB7S3B3_HYAAI</name>
<dbReference type="EMBL" id="CM023486">
    <property type="protein sequence ID" value="KAH6928143.1"/>
    <property type="molecule type" value="Genomic_DNA"/>
</dbReference>
<evidence type="ECO:0000313" key="2">
    <source>
        <dbReference type="Proteomes" id="UP000821845"/>
    </source>
</evidence>
<gene>
    <name evidence="1" type="ORF">HPB50_012194</name>
</gene>
<keyword evidence="2" id="KW-1185">Reference proteome</keyword>